<reference evidence="4" key="1">
    <citation type="journal article" date="2013" name="Nature">
        <title>Pan genome of the phytoplankton Emiliania underpins its global distribution.</title>
        <authorList>
            <person name="Read B.A."/>
            <person name="Kegel J."/>
            <person name="Klute M.J."/>
            <person name="Kuo A."/>
            <person name="Lefebvre S.C."/>
            <person name="Maumus F."/>
            <person name="Mayer C."/>
            <person name="Miller J."/>
            <person name="Monier A."/>
            <person name="Salamov A."/>
            <person name="Young J."/>
            <person name="Aguilar M."/>
            <person name="Claverie J.M."/>
            <person name="Frickenhaus S."/>
            <person name="Gonzalez K."/>
            <person name="Herman E.K."/>
            <person name="Lin Y.C."/>
            <person name="Napier J."/>
            <person name="Ogata H."/>
            <person name="Sarno A.F."/>
            <person name="Shmutz J."/>
            <person name="Schroeder D."/>
            <person name="de Vargas C."/>
            <person name="Verret F."/>
            <person name="von Dassow P."/>
            <person name="Valentin K."/>
            <person name="Van de Peer Y."/>
            <person name="Wheeler G."/>
            <person name="Dacks J.B."/>
            <person name="Delwiche C.F."/>
            <person name="Dyhrman S.T."/>
            <person name="Glockner G."/>
            <person name="John U."/>
            <person name="Richards T."/>
            <person name="Worden A.Z."/>
            <person name="Zhang X."/>
            <person name="Grigoriev I.V."/>
            <person name="Allen A.E."/>
            <person name="Bidle K."/>
            <person name="Borodovsky M."/>
            <person name="Bowler C."/>
            <person name="Brownlee C."/>
            <person name="Cock J.M."/>
            <person name="Elias M."/>
            <person name="Gladyshev V.N."/>
            <person name="Groth M."/>
            <person name="Guda C."/>
            <person name="Hadaegh A."/>
            <person name="Iglesias-Rodriguez M.D."/>
            <person name="Jenkins J."/>
            <person name="Jones B.M."/>
            <person name="Lawson T."/>
            <person name="Leese F."/>
            <person name="Lindquist E."/>
            <person name="Lobanov A."/>
            <person name="Lomsadze A."/>
            <person name="Malik S.B."/>
            <person name="Marsh M.E."/>
            <person name="Mackinder L."/>
            <person name="Mock T."/>
            <person name="Mueller-Roeber B."/>
            <person name="Pagarete A."/>
            <person name="Parker M."/>
            <person name="Probert I."/>
            <person name="Quesneville H."/>
            <person name="Raines C."/>
            <person name="Rensing S.A."/>
            <person name="Riano-Pachon D.M."/>
            <person name="Richier S."/>
            <person name="Rokitta S."/>
            <person name="Shiraiwa Y."/>
            <person name="Soanes D.M."/>
            <person name="van der Giezen M."/>
            <person name="Wahlund T.M."/>
            <person name="Williams B."/>
            <person name="Wilson W."/>
            <person name="Wolfe G."/>
            <person name="Wurch L.L."/>
        </authorList>
    </citation>
    <scope>NUCLEOTIDE SEQUENCE</scope>
</reference>
<keyword evidence="1" id="KW-0472">Membrane</keyword>
<evidence type="ECO:0000313" key="4">
    <source>
        <dbReference type="Proteomes" id="UP000013827"/>
    </source>
</evidence>
<evidence type="ECO:0000313" key="3">
    <source>
        <dbReference type="EnsemblProtists" id="EOD33932"/>
    </source>
</evidence>
<dbReference type="RefSeq" id="XP_005786361.1">
    <property type="nucleotide sequence ID" value="XM_005786304.1"/>
</dbReference>
<dbReference type="GeneID" id="17279202"/>
<feature type="transmembrane region" description="Helical" evidence="1">
    <location>
        <begin position="194"/>
        <end position="214"/>
    </location>
</feature>
<dbReference type="PaxDb" id="2903-EOD33932"/>
<dbReference type="KEGG" id="ehx:EMIHUDRAFT_441394"/>
<organism evidence="3 4">
    <name type="scientific">Emiliania huxleyi (strain CCMP1516)</name>
    <dbReference type="NCBI Taxonomy" id="280463"/>
    <lineage>
        <taxon>Eukaryota</taxon>
        <taxon>Haptista</taxon>
        <taxon>Haptophyta</taxon>
        <taxon>Prymnesiophyceae</taxon>
        <taxon>Isochrysidales</taxon>
        <taxon>Noelaerhabdaceae</taxon>
        <taxon>Emiliania</taxon>
    </lineage>
</organism>
<dbReference type="OMA" id="HTRFMVE"/>
<dbReference type="Gene3D" id="1.20.1290.10">
    <property type="entry name" value="AhpD-like"/>
    <property type="match status" value="1"/>
</dbReference>
<feature type="domain" description="Carboxymuconolactone decarboxylase-like" evidence="2">
    <location>
        <begin position="33"/>
        <end position="81"/>
    </location>
</feature>
<dbReference type="InterPro" id="IPR004675">
    <property type="entry name" value="AhpD_core"/>
</dbReference>
<evidence type="ECO:0000256" key="1">
    <source>
        <dbReference type="SAM" id="Phobius"/>
    </source>
</evidence>
<dbReference type="eggNOG" id="ENOG502S8HX">
    <property type="taxonomic scope" value="Eukaryota"/>
</dbReference>
<dbReference type="NCBIfam" id="TIGR00778">
    <property type="entry name" value="ahpD_dom"/>
    <property type="match status" value="1"/>
</dbReference>
<proteinExistence type="predicted"/>
<protein>
    <recommendedName>
        <fullName evidence="2">Carboxymuconolactone decarboxylase-like domain-containing protein</fullName>
    </recommendedName>
</protein>
<dbReference type="EnsemblProtists" id="EOD33932">
    <property type="protein sequence ID" value="EOD33932"/>
    <property type="gene ID" value="EMIHUDRAFT_441394"/>
</dbReference>
<name>A0A0D3KDU7_EMIH1</name>
<accession>A0A0D3KDU7</accession>
<dbReference type="GO" id="GO:0051920">
    <property type="term" value="F:peroxiredoxin activity"/>
    <property type="evidence" value="ECO:0007669"/>
    <property type="project" value="InterPro"/>
</dbReference>
<keyword evidence="1" id="KW-0812">Transmembrane</keyword>
<evidence type="ECO:0000259" key="2">
    <source>
        <dbReference type="Pfam" id="PF02627"/>
    </source>
</evidence>
<dbReference type="InterPro" id="IPR003779">
    <property type="entry name" value="CMD-like"/>
</dbReference>
<dbReference type="Proteomes" id="UP000013827">
    <property type="component" value="Unassembled WGS sequence"/>
</dbReference>
<dbReference type="SUPFAM" id="SSF69118">
    <property type="entry name" value="AhpD-like"/>
    <property type="match status" value="1"/>
</dbReference>
<reference evidence="3" key="2">
    <citation type="submission" date="2024-10" db="UniProtKB">
        <authorList>
            <consortium name="EnsemblProtists"/>
        </authorList>
    </citation>
    <scope>IDENTIFICATION</scope>
</reference>
<dbReference type="AlphaFoldDB" id="A0A0D3KDU7"/>
<keyword evidence="1" id="KW-1133">Transmembrane helix</keyword>
<feature type="transmembrane region" description="Helical" evidence="1">
    <location>
        <begin position="150"/>
        <end position="174"/>
    </location>
</feature>
<dbReference type="InterPro" id="IPR029032">
    <property type="entry name" value="AhpD-like"/>
</dbReference>
<dbReference type="HOGENOM" id="CLU_1258142_0_0_1"/>
<keyword evidence="4" id="KW-1185">Reference proteome</keyword>
<sequence length="220" mass="23665">MTTDETKTGKVWTSWATFLRDHTRFMVELPGYLAAYLWPGRSLDPITLESVMLTVNSVNTCPYCTGLHGQLARMAGAEPDAQAPAVKYATTFAHEAGRGADERAAFESLSKELGDRKASSVRSLCWALLWGKTTGNSINSTRSKLLSLDLMSLTALEVLVFAYYGPLFLVIGVLNALLTKAPPVPPWASTLVGATLYVPQMMHILPMGLASVAARGGSVA</sequence>
<dbReference type="Pfam" id="PF02627">
    <property type="entry name" value="CMD"/>
    <property type="match status" value="1"/>
</dbReference>